<evidence type="ECO:0000256" key="5">
    <source>
        <dbReference type="SAM" id="Phobius"/>
    </source>
</evidence>
<name>A0AB33IUJ0_9BACT</name>
<keyword evidence="3 5" id="KW-1133">Transmembrane helix</keyword>
<organism evidence="6">
    <name type="scientific">Prevotella sp. GTC17253</name>
    <dbReference type="NCBI Taxonomy" id="3236793"/>
    <lineage>
        <taxon>Bacteria</taxon>
        <taxon>Pseudomonadati</taxon>
        <taxon>Bacteroidota</taxon>
        <taxon>Bacteroidia</taxon>
        <taxon>Bacteroidales</taxon>
        <taxon>Prevotellaceae</taxon>
        <taxon>Prevotella</taxon>
    </lineage>
</organism>
<feature type="transmembrane region" description="Helical" evidence="5">
    <location>
        <begin position="204"/>
        <end position="221"/>
    </location>
</feature>
<dbReference type="Gene3D" id="1.20.1530.20">
    <property type="match status" value="1"/>
</dbReference>
<evidence type="ECO:0000313" key="6">
    <source>
        <dbReference type="EMBL" id="BFO71601.1"/>
    </source>
</evidence>
<feature type="transmembrane region" description="Helical" evidence="5">
    <location>
        <begin position="101"/>
        <end position="121"/>
    </location>
</feature>
<dbReference type="Pfam" id="PF01758">
    <property type="entry name" value="SBF"/>
    <property type="match status" value="1"/>
</dbReference>
<proteinExistence type="predicted"/>
<accession>A0AB33IUJ0</accession>
<keyword evidence="2 5" id="KW-0812">Transmembrane</keyword>
<evidence type="ECO:0000256" key="1">
    <source>
        <dbReference type="ARBA" id="ARBA00004141"/>
    </source>
</evidence>
<dbReference type="InterPro" id="IPR038770">
    <property type="entry name" value="Na+/solute_symporter_sf"/>
</dbReference>
<feature type="transmembrane region" description="Helical" evidence="5">
    <location>
        <begin position="12"/>
        <end position="31"/>
    </location>
</feature>
<feature type="transmembrane region" description="Helical" evidence="5">
    <location>
        <begin position="160"/>
        <end position="183"/>
    </location>
</feature>
<reference evidence="6" key="1">
    <citation type="submission" date="2024-07" db="EMBL/GenBank/DDBJ databases">
        <title>Complete genome sequence of Prevotella sp. YM-2024 GTC17253.</title>
        <authorList>
            <person name="Hayashi M."/>
            <person name="Muto Y."/>
            <person name="Tanaka K."/>
            <person name="Niwa H."/>
        </authorList>
    </citation>
    <scope>NUCLEOTIDE SEQUENCE</scope>
    <source>
        <strain evidence="6">GTC17253</strain>
    </source>
</reference>
<dbReference type="AlphaFoldDB" id="A0AB33IUJ0"/>
<feature type="transmembrane region" description="Helical" evidence="5">
    <location>
        <begin position="133"/>
        <end position="154"/>
    </location>
</feature>
<protein>
    <submittedName>
        <fullName evidence="6">Transporter</fullName>
    </submittedName>
</protein>
<dbReference type="InterPro" id="IPR002657">
    <property type="entry name" value="BilAc:Na_symport/Acr3"/>
</dbReference>
<evidence type="ECO:0000256" key="3">
    <source>
        <dbReference type="ARBA" id="ARBA00022989"/>
    </source>
</evidence>
<dbReference type="EMBL" id="AP035785">
    <property type="protein sequence ID" value="BFO71601.1"/>
    <property type="molecule type" value="Genomic_DNA"/>
</dbReference>
<feature type="transmembrane region" description="Helical" evidence="5">
    <location>
        <begin position="74"/>
        <end position="95"/>
    </location>
</feature>
<evidence type="ECO:0000256" key="4">
    <source>
        <dbReference type="ARBA" id="ARBA00023136"/>
    </source>
</evidence>
<feature type="transmembrane region" description="Helical" evidence="5">
    <location>
        <begin position="276"/>
        <end position="299"/>
    </location>
</feature>
<dbReference type="GO" id="GO:0016020">
    <property type="term" value="C:membrane"/>
    <property type="evidence" value="ECO:0007669"/>
    <property type="project" value="UniProtKB-SubCell"/>
</dbReference>
<sequence length="319" mass="36108">MAFLAFIKKWTLLCAIVFGSLVYLLFSQVPMLQPFGNIVGPHLVDVMPVLIFLILYVTFCKIRMDDFRPHKWHFWLQGIRTALSALAVLAILHTSDPEQKVLLEGIFICVICPTAAAAAVITEKLGGSIASMTVYTIIANCFTSLIIPLFFPMVEKAADITFMFAFFMVLKRVVMVLVVPLCLALLTRRYLPKVAGWFKRRKNLAFYIWSINLSILMGFTLKTMLHAQLSSHMLLLMLILPLFICLTLFGIGKFVGHQYGDSISGGQALGQKNTIVGIWLTITFLNPLAVIAPCAYMIWQNVINTWQLWYKEKYGILKW</sequence>
<comment type="subcellular location">
    <subcellularLocation>
        <location evidence="1">Membrane</location>
        <topology evidence="1">Multi-pass membrane protein</topology>
    </subcellularLocation>
</comment>
<feature type="transmembrane region" description="Helical" evidence="5">
    <location>
        <begin position="233"/>
        <end position="255"/>
    </location>
</feature>
<feature type="transmembrane region" description="Helical" evidence="5">
    <location>
        <begin position="43"/>
        <end position="62"/>
    </location>
</feature>
<keyword evidence="4 5" id="KW-0472">Membrane</keyword>
<gene>
    <name evidence="6" type="ORF">GTC17253_15670</name>
</gene>
<evidence type="ECO:0000256" key="2">
    <source>
        <dbReference type="ARBA" id="ARBA00022692"/>
    </source>
</evidence>